<organism evidence="2">
    <name type="scientific">Arion vulgaris</name>
    <dbReference type="NCBI Taxonomy" id="1028688"/>
    <lineage>
        <taxon>Eukaryota</taxon>
        <taxon>Metazoa</taxon>
        <taxon>Spiralia</taxon>
        <taxon>Lophotrochozoa</taxon>
        <taxon>Mollusca</taxon>
        <taxon>Gastropoda</taxon>
        <taxon>Heterobranchia</taxon>
        <taxon>Euthyneura</taxon>
        <taxon>Panpulmonata</taxon>
        <taxon>Eupulmonata</taxon>
        <taxon>Stylommatophora</taxon>
        <taxon>Helicina</taxon>
        <taxon>Arionoidea</taxon>
        <taxon>Arionidae</taxon>
        <taxon>Arion</taxon>
    </lineage>
</organism>
<feature type="compositionally biased region" description="Polar residues" evidence="1">
    <location>
        <begin position="1"/>
        <end position="22"/>
    </location>
</feature>
<dbReference type="EMBL" id="HACG01049352">
    <property type="protein sequence ID" value="CEK96217.1"/>
    <property type="molecule type" value="Transcribed_RNA"/>
</dbReference>
<sequence length="63" mass="6824">ITIPQATSAAQVKNHNAGQQLGSGVMTKEEGVNLNSRSTSQKYQLEILKAVTLFQNVGQHINM</sequence>
<proteinExistence type="predicted"/>
<gene>
    <name evidence="2" type="primary">ORF211044</name>
</gene>
<protein>
    <submittedName>
        <fullName evidence="2">Uncharacterized protein</fullName>
    </submittedName>
</protein>
<feature type="non-terminal residue" evidence="2">
    <location>
        <position position="1"/>
    </location>
</feature>
<name>A0A0B7BTG4_9EUPU</name>
<evidence type="ECO:0000313" key="2">
    <source>
        <dbReference type="EMBL" id="CEK96217.1"/>
    </source>
</evidence>
<reference evidence="2" key="1">
    <citation type="submission" date="2014-12" db="EMBL/GenBank/DDBJ databases">
        <title>Insight into the proteome of Arion vulgaris.</title>
        <authorList>
            <person name="Aradska J."/>
            <person name="Bulat T."/>
            <person name="Smidak R."/>
            <person name="Sarate P."/>
            <person name="Gangsoo J."/>
            <person name="Sialana F."/>
            <person name="Bilban M."/>
            <person name="Lubec G."/>
        </authorList>
    </citation>
    <scope>NUCLEOTIDE SEQUENCE</scope>
    <source>
        <tissue evidence="2">Skin</tissue>
    </source>
</reference>
<accession>A0A0B7BTG4</accession>
<feature type="region of interest" description="Disordered" evidence="1">
    <location>
        <begin position="1"/>
        <end position="25"/>
    </location>
</feature>
<dbReference type="AlphaFoldDB" id="A0A0B7BTG4"/>
<evidence type="ECO:0000256" key="1">
    <source>
        <dbReference type="SAM" id="MobiDB-lite"/>
    </source>
</evidence>